<dbReference type="KEGG" id="oih:OB0555"/>
<dbReference type="InterPro" id="IPR029058">
    <property type="entry name" value="AB_hydrolase_fold"/>
</dbReference>
<dbReference type="Pfam" id="PF06028">
    <property type="entry name" value="DUF915"/>
    <property type="match status" value="1"/>
</dbReference>
<evidence type="ECO:0000313" key="3">
    <source>
        <dbReference type="Proteomes" id="UP000000822"/>
    </source>
</evidence>
<proteinExistence type="predicted"/>
<keyword evidence="3" id="KW-1185">Reference proteome</keyword>
<feature type="transmembrane region" description="Helical" evidence="1">
    <location>
        <begin position="6"/>
        <end position="26"/>
    </location>
</feature>
<keyword evidence="1" id="KW-0472">Membrane</keyword>
<dbReference type="RefSeq" id="WP_011064958.1">
    <property type="nucleotide sequence ID" value="NC_004193.1"/>
</dbReference>
<dbReference type="PhylomeDB" id="Q8ESR5"/>
<dbReference type="OrthoDB" id="503948at2"/>
<accession>Q8ESR5</accession>
<dbReference type="STRING" id="221109.gene:10732759"/>
<dbReference type="ESTHER" id="oceih-OB0555">
    <property type="family name" value="Duf_915"/>
</dbReference>
<dbReference type="Proteomes" id="UP000000822">
    <property type="component" value="Chromosome"/>
</dbReference>
<dbReference type="AlphaFoldDB" id="Q8ESR5"/>
<sequence>MGKKSIISLVVGIIILIGVIVFMFLYPGHTRSEIYEGEPTVFIHGYKGTEHSFGFMLDRFENKYGWGNKGFVYYVTKDGQVLDYNLNKGRYAPTFVQIVLEDNRASFADSAQWISSVLLHMKSTYNIDRVNLVGHSMGGIIALKYTMEYASQGYPEVDKLITIGSPFDGIYSEEYFQIHNDEAAEDLKPGSNALQLLQTLTFPSDVKVLNIASTGDSVAVPQSVGTLRSIIPPENFKEVIIENQELGHSGLHESVKVDKLIHSFLWQESDD</sequence>
<evidence type="ECO:0000256" key="1">
    <source>
        <dbReference type="SAM" id="Phobius"/>
    </source>
</evidence>
<dbReference type="SUPFAM" id="SSF53474">
    <property type="entry name" value="alpha/beta-Hydrolases"/>
    <property type="match status" value="1"/>
</dbReference>
<evidence type="ECO:0000313" key="2">
    <source>
        <dbReference type="EMBL" id="BAC12511.1"/>
    </source>
</evidence>
<reference evidence="2 3" key="1">
    <citation type="journal article" date="2001" name="FEMS Microbiol. Lett.">
        <title>Oceanobacillus iheyensis gen. nov., sp. nov., a deep-sea extremely halotolerant and alkaliphilic species isolated from a depth of 1050 m on the Iheya Ridge.</title>
        <authorList>
            <person name="Lu J."/>
            <person name="Nogi Y."/>
            <person name="Takami H."/>
        </authorList>
    </citation>
    <scope>NUCLEOTIDE SEQUENCE [LARGE SCALE GENOMIC DNA]</scope>
    <source>
        <strain evidence="3">DSM 14371 / CIP 107618 / JCM 11309 / KCTC 3954 / HTE831</strain>
    </source>
</reference>
<dbReference type="EMBL" id="BA000028">
    <property type="protein sequence ID" value="BAC12511.1"/>
    <property type="molecule type" value="Genomic_DNA"/>
</dbReference>
<name>Q8ESR5_OCEIH</name>
<gene>
    <name evidence="2" type="ordered locus">OB0555</name>
</gene>
<organism evidence="2 3">
    <name type="scientific">Oceanobacillus iheyensis (strain DSM 14371 / CIP 107618 / JCM 11309 / KCTC 3954 / HTE831)</name>
    <dbReference type="NCBI Taxonomy" id="221109"/>
    <lineage>
        <taxon>Bacteria</taxon>
        <taxon>Bacillati</taxon>
        <taxon>Bacillota</taxon>
        <taxon>Bacilli</taxon>
        <taxon>Bacillales</taxon>
        <taxon>Bacillaceae</taxon>
        <taxon>Oceanobacillus</taxon>
    </lineage>
</organism>
<dbReference type="eggNOG" id="COG4814">
    <property type="taxonomic scope" value="Bacteria"/>
</dbReference>
<dbReference type="InterPro" id="IPR010315">
    <property type="entry name" value="DUF915_hydro-like"/>
</dbReference>
<dbReference type="Gene3D" id="3.40.50.1820">
    <property type="entry name" value="alpha/beta hydrolase"/>
    <property type="match status" value="1"/>
</dbReference>
<dbReference type="HOGENOM" id="CLU_077377_0_0_9"/>
<protein>
    <submittedName>
        <fullName evidence="2">Hypothetical conserved protein</fullName>
    </submittedName>
</protein>
<keyword evidence="1" id="KW-0812">Transmembrane</keyword>
<reference evidence="2 3" key="2">
    <citation type="journal article" date="2002" name="Nucleic Acids Res.">
        <title>Genome sequence of Oceanobacillus iheyensis isolated from the Iheya Ridge and its unexpected adaptive capabilities to extreme environments.</title>
        <authorList>
            <person name="Takami H."/>
            <person name="Takaki Y."/>
            <person name="Uchiyama I."/>
        </authorList>
    </citation>
    <scope>NUCLEOTIDE SEQUENCE [LARGE SCALE GENOMIC DNA]</scope>
    <source>
        <strain evidence="3">DSM 14371 / CIP 107618 / JCM 11309 / KCTC 3954 / HTE831</strain>
    </source>
</reference>
<keyword evidence="1" id="KW-1133">Transmembrane helix</keyword>